<evidence type="ECO:0000259" key="8">
    <source>
        <dbReference type="Pfam" id="PF00984"/>
    </source>
</evidence>
<dbReference type="SUPFAM" id="SSF48179">
    <property type="entry name" value="6-phosphogluconate dehydrogenase C-terminal domain-like"/>
    <property type="match status" value="1"/>
</dbReference>
<feature type="binding site" evidence="7">
    <location>
        <position position="30"/>
    </location>
    <ligand>
        <name>NAD(+)</name>
        <dbReference type="ChEBI" id="CHEBI:57540"/>
    </ligand>
</feature>
<dbReference type="AlphaFoldDB" id="A0A5C6MA65"/>
<reference evidence="10 11" key="1">
    <citation type="submission" date="2019-08" db="EMBL/GenBank/DDBJ databases">
        <title>100 year-old enigma solved: identification of Planctomyces bekefii, the type genus and species of the phylum Planctomycetes.</title>
        <authorList>
            <person name="Svetlana D.N."/>
            <person name="Overmann J."/>
        </authorList>
    </citation>
    <scope>NUCLEOTIDE SEQUENCE [LARGE SCALE GENOMIC DNA]</scope>
    <source>
        <strain evidence="10">Phe10_nw2017</strain>
    </source>
</reference>
<evidence type="ECO:0000256" key="5">
    <source>
        <dbReference type="ARBA" id="ARBA00047473"/>
    </source>
</evidence>
<dbReference type="Pfam" id="PF00984">
    <property type="entry name" value="UDPG_MGDP_dh"/>
    <property type="match status" value="1"/>
</dbReference>
<feature type="domain" description="UDP-glucose/GDP-mannose dehydrogenase N-terminal" evidence="9">
    <location>
        <begin position="1"/>
        <end position="195"/>
    </location>
</feature>
<evidence type="ECO:0000313" key="10">
    <source>
        <dbReference type="EMBL" id="TWW09831.1"/>
    </source>
</evidence>
<evidence type="ECO:0000256" key="4">
    <source>
        <dbReference type="ARBA" id="ARBA00015132"/>
    </source>
</evidence>
<feature type="non-terminal residue" evidence="10">
    <location>
        <position position="262"/>
    </location>
</feature>
<evidence type="ECO:0000256" key="7">
    <source>
        <dbReference type="PIRSR" id="PIRSR500134-3"/>
    </source>
</evidence>
<feature type="binding site" evidence="7">
    <location>
        <position position="87"/>
    </location>
    <ligand>
        <name>NAD(+)</name>
        <dbReference type="ChEBI" id="CHEBI:57540"/>
    </ligand>
</feature>
<protein>
    <recommendedName>
        <fullName evidence="4">UDP-glucose 6-dehydrogenase</fullName>
        <ecNumber evidence="3">1.1.1.22</ecNumber>
    </recommendedName>
</protein>
<dbReference type="EMBL" id="SRHE01000167">
    <property type="protein sequence ID" value="TWW09831.1"/>
    <property type="molecule type" value="Genomic_DNA"/>
</dbReference>
<name>A0A5C6MA65_9PLAN</name>
<evidence type="ECO:0000256" key="3">
    <source>
        <dbReference type="ARBA" id="ARBA00012954"/>
    </source>
</evidence>
<dbReference type="InterPro" id="IPR017476">
    <property type="entry name" value="UDP-Glc/GDP-Man"/>
</dbReference>
<organism evidence="10 11">
    <name type="scientific">Planctomyces bekefii</name>
    <dbReference type="NCBI Taxonomy" id="1653850"/>
    <lineage>
        <taxon>Bacteria</taxon>
        <taxon>Pseudomonadati</taxon>
        <taxon>Planctomycetota</taxon>
        <taxon>Planctomycetia</taxon>
        <taxon>Planctomycetales</taxon>
        <taxon>Planctomycetaceae</taxon>
        <taxon>Planctomyces</taxon>
    </lineage>
</organism>
<dbReference type="Pfam" id="PF03721">
    <property type="entry name" value="UDPG_MGDP_dh_N"/>
    <property type="match status" value="1"/>
</dbReference>
<dbReference type="PRINTS" id="PR00411">
    <property type="entry name" value="PNDRDTASEI"/>
</dbReference>
<keyword evidence="11" id="KW-1185">Reference proteome</keyword>
<comment type="catalytic activity">
    <reaction evidence="5">
        <text>UDP-alpha-D-glucose + 2 NAD(+) + H2O = UDP-alpha-D-glucuronate + 2 NADH + 3 H(+)</text>
        <dbReference type="Rhea" id="RHEA:23596"/>
        <dbReference type="ChEBI" id="CHEBI:15377"/>
        <dbReference type="ChEBI" id="CHEBI:15378"/>
        <dbReference type="ChEBI" id="CHEBI:57540"/>
        <dbReference type="ChEBI" id="CHEBI:57945"/>
        <dbReference type="ChEBI" id="CHEBI:58052"/>
        <dbReference type="ChEBI" id="CHEBI:58885"/>
        <dbReference type="EC" id="1.1.1.22"/>
    </reaction>
</comment>
<evidence type="ECO:0000256" key="6">
    <source>
        <dbReference type="PIRSR" id="PIRSR500134-2"/>
    </source>
</evidence>
<dbReference type="Gene3D" id="3.40.50.720">
    <property type="entry name" value="NAD(P)-binding Rossmann-like Domain"/>
    <property type="match status" value="1"/>
</dbReference>
<dbReference type="Gene3D" id="1.20.5.100">
    <property type="entry name" value="Cytochrome c1, transmembrane anchor, C-terminal"/>
    <property type="match status" value="1"/>
</dbReference>
<dbReference type="InterPro" id="IPR014026">
    <property type="entry name" value="UDP-Glc/GDP-Man_DH_dimer"/>
</dbReference>
<dbReference type="UniPathway" id="UPA00038">
    <property type="reaction ID" value="UER00491"/>
</dbReference>
<dbReference type="PANTHER" id="PTHR43750">
    <property type="entry name" value="UDP-GLUCOSE 6-DEHYDROGENASE TUAD"/>
    <property type="match status" value="1"/>
</dbReference>
<dbReference type="EC" id="1.1.1.22" evidence="3"/>
<evidence type="ECO:0000313" key="11">
    <source>
        <dbReference type="Proteomes" id="UP000321083"/>
    </source>
</evidence>
<dbReference type="PIRSF" id="PIRSF000124">
    <property type="entry name" value="UDPglc_GDPman_dh"/>
    <property type="match status" value="1"/>
</dbReference>
<dbReference type="PIRSF" id="PIRSF500134">
    <property type="entry name" value="UDPglc_DH_bac"/>
    <property type="match status" value="1"/>
</dbReference>
<keyword evidence="7" id="KW-0520">NAD</keyword>
<reference evidence="10 11" key="2">
    <citation type="submission" date="2019-08" db="EMBL/GenBank/DDBJ databases">
        <authorList>
            <person name="Henke P."/>
        </authorList>
    </citation>
    <scope>NUCLEOTIDE SEQUENCE [LARGE SCALE GENOMIC DNA]</scope>
    <source>
        <strain evidence="10">Phe10_nw2017</strain>
    </source>
</reference>
<dbReference type="Proteomes" id="UP000321083">
    <property type="component" value="Unassembled WGS sequence"/>
</dbReference>
<dbReference type="SUPFAM" id="SSF51735">
    <property type="entry name" value="NAD(P)-binding Rossmann-fold domains"/>
    <property type="match status" value="1"/>
</dbReference>
<comment type="pathway">
    <text evidence="1">Nucleotide-sugar biosynthesis; UDP-alpha-D-glucuronate biosynthesis; UDP-alpha-D-glucuronate from UDP-alpha-D-glucose: step 1/1.</text>
</comment>
<sequence length="262" mass="28621">MKVSVIGTGYVGLVTATCFAFLGHDVACLDINEKRIDLLNSGKVPIYEPNLEELLDICKKNGKFPVFSTNAQEVISHGEFIFIAVGTPPLPNGEPNLSYLESAALSIGKYMQDGAIVINKSTVPVGSGNWVSMLVQNGVKERVLAHPGNTIPKLKFSVASNPEFLREGSAISDSLYPDRIVLGCDSEQDTLRLKELYKELSEQVFEAPDFCPRPKNYAKVEMITTDITSAEMIKYSANSFLALKISFANQIANICDYVGADE</sequence>
<dbReference type="GO" id="GO:0003979">
    <property type="term" value="F:UDP-glucose 6-dehydrogenase activity"/>
    <property type="evidence" value="ECO:0007669"/>
    <property type="project" value="UniProtKB-EC"/>
</dbReference>
<feature type="binding site" evidence="6">
    <location>
        <begin position="164"/>
        <end position="167"/>
    </location>
    <ligand>
        <name>substrate</name>
    </ligand>
</feature>
<dbReference type="GO" id="GO:0006065">
    <property type="term" value="P:UDP-glucuronate biosynthetic process"/>
    <property type="evidence" value="ECO:0007669"/>
    <property type="project" value="UniProtKB-UniPathway"/>
</dbReference>
<dbReference type="InterPro" id="IPR001732">
    <property type="entry name" value="UDP-Glc/GDP-Man_DH_N"/>
</dbReference>
<feature type="domain" description="UDP-glucose/GDP-mannose dehydrogenase dimerisation" evidence="8">
    <location>
        <begin position="229"/>
        <end position="261"/>
    </location>
</feature>
<feature type="binding site" evidence="7">
    <location>
        <position position="35"/>
    </location>
    <ligand>
        <name>NAD(+)</name>
        <dbReference type="ChEBI" id="CHEBI:57540"/>
    </ligand>
</feature>
<feature type="binding site" evidence="6">
    <location>
        <position position="234"/>
    </location>
    <ligand>
        <name>substrate</name>
    </ligand>
</feature>
<proteinExistence type="inferred from homology"/>
<evidence type="ECO:0000256" key="2">
    <source>
        <dbReference type="ARBA" id="ARBA00006601"/>
    </source>
</evidence>
<accession>A0A5C6MA65</accession>
<evidence type="ECO:0000256" key="1">
    <source>
        <dbReference type="ARBA" id="ARBA00004701"/>
    </source>
</evidence>
<gene>
    <name evidence="10" type="ORF">E3A20_10360</name>
</gene>
<dbReference type="GO" id="GO:0051287">
    <property type="term" value="F:NAD binding"/>
    <property type="evidence" value="ECO:0007669"/>
    <property type="project" value="InterPro"/>
</dbReference>
<feature type="binding site" evidence="7">
    <location>
        <position position="167"/>
    </location>
    <ligand>
        <name>NAD(+)</name>
        <dbReference type="ChEBI" id="CHEBI:57540"/>
    </ligand>
</feature>
<dbReference type="GO" id="GO:0000271">
    <property type="term" value="P:polysaccharide biosynthetic process"/>
    <property type="evidence" value="ECO:0007669"/>
    <property type="project" value="InterPro"/>
</dbReference>
<evidence type="ECO:0000259" key="9">
    <source>
        <dbReference type="Pfam" id="PF03721"/>
    </source>
</evidence>
<dbReference type="PANTHER" id="PTHR43750:SF3">
    <property type="entry name" value="UDP-GLUCOSE 6-DEHYDROGENASE TUAD"/>
    <property type="match status" value="1"/>
</dbReference>
<dbReference type="InterPro" id="IPR028357">
    <property type="entry name" value="UDPglc_DH_bac"/>
</dbReference>
<dbReference type="InterPro" id="IPR008927">
    <property type="entry name" value="6-PGluconate_DH-like_C_sf"/>
</dbReference>
<comment type="caution">
    <text evidence="10">The sequence shown here is derived from an EMBL/GenBank/DDBJ whole genome shotgun (WGS) entry which is preliminary data.</text>
</comment>
<comment type="similarity">
    <text evidence="2">Belongs to the UDP-glucose/GDP-mannose dehydrogenase family.</text>
</comment>
<feature type="binding site" evidence="7">
    <location>
        <position position="122"/>
    </location>
    <ligand>
        <name>NAD(+)</name>
        <dbReference type="ChEBI" id="CHEBI:57540"/>
    </ligand>
</feature>
<dbReference type="InterPro" id="IPR036291">
    <property type="entry name" value="NAD(P)-bd_dom_sf"/>
</dbReference>